<keyword evidence="3" id="KW-1185">Reference proteome</keyword>
<reference evidence="2" key="2">
    <citation type="submission" date="2023-01" db="EMBL/GenBank/DDBJ databases">
        <authorList>
            <person name="Sun Q."/>
            <person name="Evtushenko L."/>
        </authorList>
    </citation>
    <scope>NUCLEOTIDE SEQUENCE</scope>
    <source>
        <strain evidence="2">VKM B-1513</strain>
    </source>
</reference>
<gene>
    <name evidence="2" type="ORF">GCM10017621_01830</name>
</gene>
<evidence type="ECO:0000256" key="1">
    <source>
        <dbReference type="SAM" id="SignalP"/>
    </source>
</evidence>
<feature type="signal peptide" evidence="1">
    <location>
        <begin position="1"/>
        <end position="23"/>
    </location>
</feature>
<proteinExistence type="predicted"/>
<dbReference type="Proteomes" id="UP001143486">
    <property type="component" value="Unassembled WGS sequence"/>
</dbReference>
<feature type="chain" id="PRO_5040808779" evidence="1">
    <location>
        <begin position="24"/>
        <end position="89"/>
    </location>
</feature>
<protein>
    <submittedName>
        <fullName evidence="2">Uncharacterized protein</fullName>
    </submittedName>
</protein>
<dbReference type="AlphaFoldDB" id="A0A9W6IKA8"/>
<reference evidence="2" key="1">
    <citation type="journal article" date="2014" name="Int. J. Syst. Evol. Microbiol.">
        <title>Complete genome sequence of Corynebacterium casei LMG S-19264T (=DSM 44701T), isolated from a smear-ripened cheese.</title>
        <authorList>
            <consortium name="US DOE Joint Genome Institute (JGI-PGF)"/>
            <person name="Walter F."/>
            <person name="Albersmeier A."/>
            <person name="Kalinowski J."/>
            <person name="Ruckert C."/>
        </authorList>
    </citation>
    <scope>NUCLEOTIDE SEQUENCE</scope>
    <source>
        <strain evidence="2">VKM B-1513</strain>
    </source>
</reference>
<evidence type="ECO:0000313" key="3">
    <source>
        <dbReference type="Proteomes" id="UP001143486"/>
    </source>
</evidence>
<dbReference type="EMBL" id="BSFE01000001">
    <property type="protein sequence ID" value="GLK50675.1"/>
    <property type="molecule type" value="Genomic_DNA"/>
</dbReference>
<dbReference type="RefSeq" id="WP_271185074.1">
    <property type="nucleotide sequence ID" value="NZ_BSFE01000001.1"/>
</dbReference>
<sequence>MMFLLRAALWLAVVSVFVPRDFAGEAFDLPQNLAETRIDAGEPVSAWCEDNAALCDAGREAARLGGFLTDMAATRIEAALVEHEAERNS</sequence>
<organism evidence="2 3">
    <name type="scientific">Maricaulis virginensis</name>
    <dbReference type="NCBI Taxonomy" id="144022"/>
    <lineage>
        <taxon>Bacteria</taxon>
        <taxon>Pseudomonadati</taxon>
        <taxon>Pseudomonadota</taxon>
        <taxon>Alphaproteobacteria</taxon>
        <taxon>Maricaulales</taxon>
        <taxon>Maricaulaceae</taxon>
        <taxon>Maricaulis</taxon>
    </lineage>
</organism>
<comment type="caution">
    <text evidence="2">The sequence shown here is derived from an EMBL/GenBank/DDBJ whole genome shotgun (WGS) entry which is preliminary data.</text>
</comment>
<accession>A0A9W6IKA8</accession>
<keyword evidence="1" id="KW-0732">Signal</keyword>
<evidence type="ECO:0000313" key="2">
    <source>
        <dbReference type="EMBL" id="GLK50675.1"/>
    </source>
</evidence>
<name>A0A9W6IKA8_9PROT</name>